<gene>
    <name evidence="1" type="ordered locus">H16_B0904</name>
</gene>
<reference evidence="1 2" key="1">
    <citation type="journal article" date="2006" name="Nat. Biotechnol.">
        <title>Genome sequence of the bioplastic-producing 'Knallgas' bacterium Ralstonia eutropha H16.</title>
        <authorList>
            <person name="Pohlmann A."/>
            <person name="Fricke W.F."/>
            <person name="Reinecke F."/>
            <person name="Kusian B."/>
            <person name="Liesegang H."/>
            <person name="Cramm R."/>
            <person name="Eitinger T."/>
            <person name="Ewering C."/>
            <person name="Potter M."/>
            <person name="Schwartz E."/>
            <person name="Strittmatter A."/>
            <person name="Voss I."/>
            <person name="Gottschalk G."/>
            <person name="Steinbuechel A."/>
            <person name="Friedrich B."/>
            <person name="Bowien B."/>
        </authorList>
    </citation>
    <scope>NUCLEOTIDE SEQUENCE [LARGE SCALE GENOMIC DNA]</scope>
    <source>
        <strain evidence="2">ATCC 17699 / DSM 428 / KCTC 22496 / NCIMB 10442 / H16 / Stanier 337</strain>
    </source>
</reference>
<keyword evidence="2" id="KW-1185">Reference proteome</keyword>
<dbReference type="InterPro" id="IPR047677">
    <property type="entry name" value="GDCCVxC"/>
</dbReference>
<dbReference type="NCBIfam" id="NF041374">
    <property type="entry name" value="GDCCVxC"/>
    <property type="match status" value="1"/>
</dbReference>
<evidence type="ECO:0000313" key="1">
    <source>
        <dbReference type="EMBL" id="CAJ95696.1"/>
    </source>
</evidence>
<dbReference type="Proteomes" id="UP000008210">
    <property type="component" value="Chromosome 2"/>
</dbReference>
<sequence>MMSAVKLQSIITCPKCAHAKEETMPIDACQWCYECECCHAMLRPKAGDCCVFCSYGSERCPPMQQHSCSCVRRRRYSDARRTLDSVPPG</sequence>
<dbReference type="AlphaFoldDB" id="Q0K2S8"/>
<dbReference type="EMBL" id="AM260480">
    <property type="protein sequence ID" value="CAJ95696.1"/>
    <property type="molecule type" value="Genomic_DNA"/>
</dbReference>
<accession>Q0K2S8</accession>
<dbReference type="KEGG" id="reh:H16_B0904"/>
<organism evidence="1 2">
    <name type="scientific">Cupriavidus necator (strain ATCC 17699 / DSM 428 / KCTC 22496 / NCIMB 10442 / H16 / Stanier 337)</name>
    <name type="common">Ralstonia eutropha</name>
    <dbReference type="NCBI Taxonomy" id="381666"/>
    <lineage>
        <taxon>Bacteria</taxon>
        <taxon>Pseudomonadati</taxon>
        <taxon>Pseudomonadota</taxon>
        <taxon>Betaproteobacteria</taxon>
        <taxon>Burkholderiales</taxon>
        <taxon>Burkholderiaceae</taxon>
        <taxon>Cupriavidus</taxon>
    </lineage>
</organism>
<protein>
    <submittedName>
        <fullName evidence="1">Uncharacterized protein</fullName>
    </submittedName>
</protein>
<name>Q0K2S8_CUPNH</name>
<dbReference type="eggNOG" id="COG0053">
    <property type="taxonomic scope" value="Bacteria"/>
</dbReference>
<dbReference type="STRING" id="381666.H16_B0904"/>
<dbReference type="HOGENOM" id="CLU_178450_0_0_4"/>
<proteinExistence type="predicted"/>
<evidence type="ECO:0000313" key="2">
    <source>
        <dbReference type="Proteomes" id="UP000008210"/>
    </source>
</evidence>